<evidence type="ECO:0000313" key="9">
    <source>
        <dbReference type="Proteomes" id="UP000297737"/>
    </source>
</evidence>
<dbReference type="CDD" id="cd03768">
    <property type="entry name" value="SR_ResInv"/>
    <property type="match status" value="1"/>
</dbReference>
<dbReference type="SUPFAM" id="SSF46689">
    <property type="entry name" value="Homeodomain-like"/>
    <property type="match status" value="1"/>
</dbReference>
<keyword evidence="3" id="KW-0230">DNA invertase</keyword>
<keyword evidence="4" id="KW-0238">DNA-binding</keyword>
<dbReference type="EMBL" id="SIHO01000009">
    <property type="protein sequence ID" value="TFT99895.1"/>
    <property type="molecule type" value="Genomic_DNA"/>
</dbReference>
<evidence type="ECO:0000256" key="6">
    <source>
        <dbReference type="PIRSR" id="PIRSR606118-50"/>
    </source>
</evidence>
<dbReference type="InterPro" id="IPR006119">
    <property type="entry name" value="Resolv_N"/>
</dbReference>
<dbReference type="Gene3D" id="3.40.50.1390">
    <property type="entry name" value="Resolvase, N-terminal catalytic domain"/>
    <property type="match status" value="1"/>
</dbReference>
<dbReference type="Gene3D" id="1.10.10.60">
    <property type="entry name" value="Homeodomain-like"/>
    <property type="match status" value="1"/>
</dbReference>
<gene>
    <name evidence="8" type="ORF">EUV02_15555</name>
</gene>
<dbReference type="FunFam" id="3.40.50.1390:FF:000001">
    <property type="entry name" value="DNA recombinase"/>
    <property type="match status" value="1"/>
</dbReference>
<dbReference type="InterPro" id="IPR006118">
    <property type="entry name" value="Recombinase_CS"/>
</dbReference>
<dbReference type="SMART" id="SM00857">
    <property type="entry name" value="Resolvase"/>
    <property type="match status" value="1"/>
</dbReference>
<feature type="active site" description="O-(5'-phospho-DNA)-serine intermediate" evidence="6">
    <location>
        <position position="9"/>
    </location>
</feature>
<dbReference type="GO" id="GO:0003677">
    <property type="term" value="F:DNA binding"/>
    <property type="evidence" value="ECO:0007669"/>
    <property type="project" value="UniProtKB-KW"/>
</dbReference>
<evidence type="ECO:0000256" key="2">
    <source>
        <dbReference type="ARBA" id="ARBA00022908"/>
    </source>
</evidence>
<dbReference type="PANTHER" id="PTHR30461:SF26">
    <property type="entry name" value="RESOLVASE HOMOLOG YNEB"/>
    <property type="match status" value="1"/>
</dbReference>
<dbReference type="OrthoDB" id="114045at2"/>
<protein>
    <submittedName>
        <fullName evidence="8">Recombinase family protein</fullName>
    </submittedName>
</protein>
<accession>A0A4Y9EKB1</accession>
<evidence type="ECO:0000256" key="1">
    <source>
        <dbReference type="ARBA" id="ARBA00009913"/>
    </source>
</evidence>
<dbReference type="GO" id="GO:0000150">
    <property type="term" value="F:DNA strand exchange activity"/>
    <property type="evidence" value="ECO:0007669"/>
    <property type="project" value="UniProtKB-KW"/>
</dbReference>
<proteinExistence type="inferred from homology"/>
<dbReference type="RefSeq" id="WP_135247240.1">
    <property type="nucleotide sequence ID" value="NZ_SIHO01000009.1"/>
</dbReference>
<dbReference type="PANTHER" id="PTHR30461">
    <property type="entry name" value="DNA-INVERTASE FROM LAMBDOID PROPHAGE"/>
    <property type="match status" value="1"/>
</dbReference>
<evidence type="ECO:0000256" key="3">
    <source>
        <dbReference type="ARBA" id="ARBA00023100"/>
    </source>
</evidence>
<dbReference type="Proteomes" id="UP000297737">
    <property type="component" value="Unassembled WGS sequence"/>
</dbReference>
<name>A0A4Y9EKB1_9SPHN</name>
<dbReference type="Pfam" id="PF02796">
    <property type="entry name" value="HTH_7"/>
    <property type="match status" value="1"/>
</dbReference>
<feature type="domain" description="Resolvase/invertase-type recombinase catalytic" evidence="7">
    <location>
        <begin position="1"/>
        <end position="136"/>
    </location>
</feature>
<dbReference type="PROSITE" id="PS51736">
    <property type="entry name" value="RECOMBINASES_3"/>
    <property type="match status" value="1"/>
</dbReference>
<comment type="caution">
    <text evidence="8">The sequence shown here is derived from an EMBL/GenBank/DDBJ whole genome shotgun (WGS) entry which is preliminary data.</text>
</comment>
<reference evidence="8 9" key="1">
    <citation type="submission" date="2019-02" db="EMBL/GenBank/DDBJ databases">
        <title>Polymorphobacter sp. isolated from the lake at the Tibet of China.</title>
        <authorList>
            <person name="Li A."/>
        </authorList>
    </citation>
    <scope>NUCLEOTIDE SEQUENCE [LARGE SCALE GENOMIC DNA]</scope>
    <source>
        <strain evidence="8 9">DJ1R-1</strain>
    </source>
</reference>
<evidence type="ECO:0000256" key="5">
    <source>
        <dbReference type="ARBA" id="ARBA00023172"/>
    </source>
</evidence>
<sequence length="180" mass="19464">MLVGYGRVSSTSQSLDIQIEALTGAGCEKIFAEKMSGRSTTDREQLALALEFVREGDTFIVVRLDRLARSVADLYAILGKLTAKGVSFRCLAQSGVDTDSSTGRLMVAILGAVSMFENDIRRERQMEGVIKAKAKGVYKGRPATIDPAQIIELRHQGLGASEIAKRLKIGRASVYRALAA</sequence>
<comment type="similarity">
    <text evidence="1">Belongs to the site-specific recombinase resolvase family.</text>
</comment>
<dbReference type="SUPFAM" id="SSF53041">
    <property type="entry name" value="Resolvase-like"/>
    <property type="match status" value="1"/>
</dbReference>
<dbReference type="GO" id="GO:0015074">
    <property type="term" value="P:DNA integration"/>
    <property type="evidence" value="ECO:0007669"/>
    <property type="project" value="UniProtKB-KW"/>
</dbReference>
<dbReference type="Pfam" id="PF00239">
    <property type="entry name" value="Resolvase"/>
    <property type="match status" value="1"/>
</dbReference>
<evidence type="ECO:0000313" key="8">
    <source>
        <dbReference type="EMBL" id="TFT99895.1"/>
    </source>
</evidence>
<keyword evidence="9" id="KW-1185">Reference proteome</keyword>
<dbReference type="InterPro" id="IPR009057">
    <property type="entry name" value="Homeodomain-like_sf"/>
</dbReference>
<organism evidence="8 9">
    <name type="scientific">Glacieibacterium arshaanense</name>
    <dbReference type="NCBI Taxonomy" id="2511025"/>
    <lineage>
        <taxon>Bacteria</taxon>
        <taxon>Pseudomonadati</taxon>
        <taxon>Pseudomonadota</taxon>
        <taxon>Alphaproteobacteria</taxon>
        <taxon>Sphingomonadales</taxon>
        <taxon>Sphingosinicellaceae</taxon>
        <taxon>Glacieibacterium</taxon>
    </lineage>
</organism>
<dbReference type="InterPro" id="IPR036162">
    <property type="entry name" value="Resolvase-like_N_sf"/>
</dbReference>
<evidence type="ECO:0000256" key="4">
    <source>
        <dbReference type="ARBA" id="ARBA00023125"/>
    </source>
</evidence>
<keyword evidence="5" id="KW-0233">DNA recombination</keyword>
<dbReference type="PROSITE" id="PS00398">
    <property type="entry name" value="RECOMBINASES_2"/>
    <property type="match status" value="1"/>
</dbReference>
<evidence type="ECO:0000259" key="7">
    <source>
        <dbReference type="PROSITE" id="PS51736"/>
    </source>
</evidence>
<keyword evidence="2" id="KW-0229">DNA integration</keyword>
<dbReference type="AlphaFoldDB" id="A0A4Y9EKB1"/>
<dbReference type="InterPro" id="IPR050639">
    <property type="entry name" value="SSR_resolvase"/>
</dbReference>
<dbReference type="InterPro" id="IPR006120">
    <property type="entry name" value="Resolvase_HTH_dom"/>
</dbReference>